<reference evidence="2 3" key="1">
    <citation type="submission" date="2021-06" db="EMBL/GenBank/DDBJ databases">
        <title>Caerostris extrusa draft genome.</title>
        <authorList>
            <person name="Kono N."/>
            <person name="Arakawa K."/>
        </authorList>
    </citation>
    <scope>NUCLEOTIDE SEQUENCE [LARGE SCALE GENOMIC DNA]</scope>
</reference>
<proteinExistence type="predicted"/>
<evidence type="ECO:0000313" key="2">
    <source>
        <dbReference type="EMBL" id="GIY52359.1"/>
    </source>
</evidence>
<keyword evidence="1" id="KW-0472">Membrane</keyword>
<accession>A0AAV4U3M9</accession>
<gene>
    <name evidence="2" type="ORF">CEXT_86441</name>
</gene>
<evidence type="ECO:0000256" key="1">
    <source>
        <dbReference type="SAM" id="Phobius"/>
    </source>
</evidence>
<dbReference type="Proteomes" id="UP001054945">
    <property type="component" value="Unassembled WGS sequence"/>
</dbReference>
<dbReference type="AlphaFoldDB" id="A0AAV4U3M9"/>
<keyword evidence="1" id="KW-1133">Transmembrane helix</keyword>
<dbReference type="EMBL" id="BPLR01012232">
    <property type="protein sequence ID" value="GIY52359.1"/>
    <property type="molecule type" value="Genomic_DNA"/>
</dbReference>
<feature type="transmembrane region" description="Helical" evidence="1">
    <location>
        <begin position="43"/>
        <end position="65"/>
    </location>
</feature>
<comment type="caution">
    <text evidence="2">The sequence shown here is derived from an EMBL/GenBank/DDBJ whole genome shotgun (WGS) entry which is preliminary data.</text>
</comment>
<organism evidence="2 3">
    <name type="scientific">Caerostris extrusa</name>
    <name type="common">Bark spider</name>
    <name type="synonym">Caerostris bankana</name>
    <dbReference type="NCBI Taxonomy" id="172846"/>
    <lineage>
        <taxon>Eukaryota</taxon>
        <taxon>Metazoa</taxon>
        <taxon>Ecdysozoa</taxon>
        <taxon>Arthropoda</taxon>
        <taxon>Chelicerata</taxon>
        <taxon>Arachnida</taxon>
        <taxon>Araneae</taxon>
        <taxon>Araneomorphae</taxon>
        <taxon>Entelegynae</taxon>
        <taxon>Araneoidea</taxon>
        <taxon>Araneidae</taxon>
        <taxon>Caerostris</taxon>
    </lineage>
</organism>
<protein>
    <submittedName>
        <fullName evidence="2">Uncharacterized protein</fullName>
    </submittedName>
</protein>
<evidence type="ECO:0000313" key="3">
    <source>
        <dbReference type="Proteomes" id="UP001054945"/>
    </source>
</evidence>
<name>A0AAV4U3M9_CAEEX</name>
<sequence length="85" mass="10051">MLNRAKDGQINYHSTSRYTFRKRRAAIKRCSLQYAVNQKRSQIYVYSWAVDIEAFLFHLLVFVGLSELLLKNGELHFHPRDGYAE</sequence>
<keyword evidence="3" id="KW-1185">Reference proteome</keyword>
<keyword evidence="1" id="KW-0812">Transmembrane</keyword>